<reference evidence="3" key="1">
    <citation type="submission" date="2023-10" db="EMBL/GenBank/DDBJ databases">
        <authorList>
            <person name="Chen Y."/>
            <person name="Shah S."/>
            <person name="Dougan E. K."/>
            <person name="Thang M."/>
            <person name="Chan C."/>
        </authorList>
    </citation>
    <scope>NUCLEOTIDE SEQUENCE [LARGE SCALE GENOMIC DNA]</scope>
</reference>
<sequence length="360" mass="38601">MLCSASSRCGSWGRRRFFRGRLPEHCRIASWPVNRGGIGRSSRPVHPGHRRCQRGAERRARRPTRSAPPRPPKGWPWAGAPRCLVPKPLRRRRRSNRIPSLCARPSTGAARHPLPAAAMLRAEGGAPARAPSRRCRRWAVLLGCGVAGAAPAPRDLAGELADAAGEPFEVRGAVSCLLQAQGLEMQATGARRAPPPLGAAREGASLGAGAGHRGGQDTERSAGIVRIPAISGATSFWWLFLRRVWAAMATRDLLLDPKFIAPTEGPALVSSPRVGHNSSAPASDRGTNYTLTELTVHCGDMLGIPKFDWAIVCDVLALILVLLCIPLLLQCSRRRAPGTPIFDFSCSAGSPPDYSKPTYA</sequence>
<accession>A0ABN9VJG2</accession>
<keyword evidence="4" id="KW-1185">Reference proteome</keyword>
<protein>
    <submittedName>
        <fullName evidence="3">Uncharacterized protein</fullName>
    </submittedName>
</protein>
<keyword evidence="2" id="KW-1133">Transmembrane helix</keyword>
<evidence type="ECO:0000256" key="2">
    <source>
        <dbReference type="SAM" id="Phobius"/>
    </source>
</evidence>
<evidence type="ECO:0000313" key="3">
    <source>
        <dbReference type="EMBL" id="CAK0873337.1"/>
    </source>
</evidence>
<comment type="caution">
    <text evidence="3">The sequence shown here is derived from an EMBL/GenBank/DDBJ whole genome shotgun (WGS) entry which is preliminary data.</text>
</comment>
<feature type="transmembrane region" description="Helical" evidence="2">
    <location>
        <begin position="309"/>
        <end position="329"/>
    </location>
</feature>
<keyword evidence="2" id="KW-0812">Transmembrane</keyword>
<evidence type="ECO:0000256" key="1">
    <source>
        <dbReference type="SAM" id="MobiDB-lite"/>
    </source>
</evidence>
<feature type="region of interest" description="Disordered" evidence="1">
    <location>
        <begin position="37"/>
        <end position="79"/>
    </location>
</feature>
<evidence type="ECO:0000313" key="4">
    <source>
        <dbReference type="Proteomes" id="UP001189429"/>
    </source>
</evidence>
<gene>
    <name evidence="3" type="ORF">PCOR1329_LOCUS58584</name>
</gene>
<feature type="compositionally biased region" description="Basic residues" evidence="1">
    <location>
        <begin position="46"/>
        <end position="64"/>
    </location>
</feature>
<dbReference type="Proteomes" id="UP001189429">
    <property type="component" value="Unassembled WGS sequence"/>
</dbReference>
<name>A0ABN9VJG2_9DINO</name>
<keyword evidence="2" id="KW-0472">Membrane</keyword>
<organism evidence="3 4">
    <name type="scientific">Prorocentrum cordatum</name>
    <dbReference type="NCBI Taxonomy" id="2364126"/>
    <lineage>
        <taxon>Eukaryota</taxon>
        <taxon>Sar</taxon>
        <taxon>Alveolata</taxon>
        <taxon>Dinophyceae</taxon>
        <taxon>Prorocentrales</taxon>
        <taxon>Prorocentraceae</taxon>
        <taxon>Prorocentrum</taxon>
    </lineage>
</organism>
<dbReference type="EMBL" id="CAUYUJ010017271">
    <property type="protein sequence ID" value="CAK0873337.1"/>
    <property type="molecule type" value="Genomic_DNA"/>
</dbReference>
<proteinExistence type="predicted"/>